<reference evidence="1" key="1">
    <citation type="submission" date="2020-05" db="EMBL/GenBank/DDBJ databases">
        <authorList>
            <person name="Zhu T."/>
            <person name="Keshari N."/>
            <person name="Lu X."/>
        </authorList>
    </citation>
    <scope>NUCLEOTIDE SEQUENCE</scope>
    <source>
        <strain evidence="1">NK1-12</strain>
    </source>
</reference>
<dbReference type="InterPro" id="IPR058084">
    <property type="entry name" value="Slr1658-like"/>
</dbReference>
<dbReference type="NCBIfam" id="NF047703">
    <property type="entry name" value="slr1658_superfam"/>
    <property type="match status" value="1"/>
</dbReference>
<gene>
    <name evidence="1" type="ORF">HJG54_33170</name>
</gene>
<organism evidence="1">
    <name type="scientific">Leptolyngbya sp. NK1-12</name>
    <dbReference type="NCBI Taxonomy" id="2547451"/>
    <lineage>
        <taxon>Bacteria</taxon>
        <taxon>Bacillati</taxon>
        <taxon>Cyanobacteriota</taxon>
        <taxon>Cyanophyceae</taxon>
        <taxon>Leptolyngbyales</taxon>
        <taxon>Leptolyngbyaceae</taxon>
        <taxon>Leptolyngbya group</taxon>
        <taxon>Leptolyngbya</taxon>
    </lineage>
</organism>
<dbReference type="GO" id="GO:0005524">
    <property type="term" value="F:ATP binding"/>
    <property type="evidence" value="ECO:0007669"/>
    <property type="project" value="UniProtKB-KW"/>
</dbReference>
<evidence type="ECO:0000313" key="1">
    <source>
        <dbReference type="EMBL" id="WNZ27700.1"/>
    </source>
</evidence>
<dbReference type="EMBL" id="CP053587">
    <property type="protein sequence ID" value="WNZ27700.1"/>
    <property type="molecule type" value="Genomic_DNA"/>
</dbReference>
<keyword evidence="1" id="KW-0067">ATP-binding</keyword>
<dbReference type="RefSeq" id="WP_316436144.1">
    <property type="nucleotide sequence ID" value="NZ_CP053587.1"/>
</dbReference>
<proteinExistence type="predicted"/>
<keyword evidence="1" id="KW-0547">Nucleotide-binding</keyword>
<accession>A0AA96WMA7</accession>
<dbReference type="AlphaFoldDB" id="A0AA96WMA7"/>
<sequence>MNEVEIYGDFKLVSATKKQEFLQINFSPSSVSIQQRWRNNGLSADFAADYLTTFFPAVSDSSSARRKQAEIKSAVSYVANELLENAMKFNYTDYPIQFGMHLLNEPEVTVILYTTNSLSETAMKKFKQFIQTLSESDPAELYLQQLERSAESEAETTSMVGILTMITDHAAKLGWKFEPAPDDPTILMVTTMVQLAV</sequence>
<protein>
    <submittedName>
        <fullName evidence="1">ATP-binding protein</fullName>
    </submittedName>
</protein>
<name>A0AA96WMA7_9CYAN</name>